<evidence type="ECO:0000313" key="3">
    <source>
        <dbReference type="Proteomes" id="UP000431533"/>
    </source>
</evidence>
<dbReference type="PANTHER" id="PTHR40620:SF1">
    <property type="entry name" value="RESISTANCE PROTEIN CRD2, PUTATIVE (AFU_ORTHOLOGUE AFUA_4G04318)-RELATED"/>
    <property type="match status" value="1"/>
</dbReference>
<dbReference type="OrthoDB" id="4140664at2759"/>
<protein>
    <recommendedName>
        <fullName evidence="1">DUF7871 domain-containing protein</fullName>
    </recommendedName>
</protein>
<dbReference type="EMBL" id="QGMH01000217">
    <property type="protein sequence ID" value="TVY22925.1"/>
    <property type="molecule type" value="Genomic_DNA"/>
</dbReference>
<organism evidence="2 3">
    <name type="scientific">Lachnellula hyalina</name>
    <dbReference type="NCBI Taxonomy" id="1316788"/>
    <lineage>
        <taxon>Eukaryota</taxon>
        <taxon>Fungi</taxon>
        <taxon>Dikarya</taxon>
        <taxon>Ascomycota</taxon>
        <taxon>Pezizomycotina</taxon>
        <taxon>Leotiomycetes</taxon>
        <taxon>Helotiales</taxon>
        <taxon>Lachnaceae</taxon>
        <taxon>Lachnellula</taxon>
    </lineage>
</organism>
<evidence type="ECO:0000259" key="1">
    <source>
        <dbReference type="Pfam" id="PF25277"/>
    </source>
</evidence>
<comment type="caution">
    <text evidence="2">The sequence shown here is derived from an EMBL/GenBank/DDBJ whole genome shotgun (WGS) entry which is preliminary data.</text>
</comment>
<sequence>MVTPSTCCGKSGEGCVCASQAKCSCGEKSALHCSCDKSATENKITGPRCSCRARPAGECTCDRSSTENKTPSGNLCSCGSREASEFNPQDMGQSIMLTVITAACTCEKATDGGLLPTETDFTTSS</sequence>
<dbReference type="Proteomes" id="UP000431533">
    <property type="component" value="Unassembled WGS sequence"/>
</dbReference>
<dbReference type="Pfam" id="PF25277">
    <property type="entry name" value="DUF7871"/>
    <property type="match status" value="1"/>
</dbReference>
<dbReference type="PANTHER" id="PTHR40620">
    <property type="entry name" value="RESISTANCE PROTEIN CRD2, PUTATIVE (AFU_ORTHOLOGUE AFUA_4G04318)-RELATED"/>
    <property type="match status" value="1"/>
</dbReference>
<dbReference type="InterPro" id="IPR057193">
    <property type="entry name" value="DUF7871"/>
</dbReference>
<dbReference type="RefSeq" id="XP_031001713.1">
    <property type="nucleotide sequence ID" value="XM_031152410.1"/>
</dbReference>
<proteinExistence type="predicted"/>
<evidence type="ECO:0000313" key="2">
    <source>
        <dbReference type="EMBL" id="TVY22925.1"/>
    </source>
</evidence>
<gene>
    <name evidence="2" type="ORF">LHYA1_G007481</name>
</gene>
<name>A0A8H8QVJ1_9HELO</name>
<dbReference type="GeneID" id="41987679"/>
<reference evidence="2 3" key="1">
    <citation type="submission" date="2018-05" db="EMBL/GenBank/DDBJ databases">
        <title>Genome sequencing and assembly of the regulated plant pathogen Lachnellula willkommii and related sister species for the development of diagnostic species identification markers.</title>
        <authorList>
            <person name="Giroux E."/>
            <person name="Bilodeau G."/>
        </authorList>
    </citation>
    <scope>NUCLEOTIDE SEQUENCE [LARGE SCALE GENOMIC DNA]</scope>
    <source>
        <strain evidence="2 3">CBS 185.66</strain>
    </source>
</reference>
<feature type="domain" description="DUF7871" evidence="1">
    <location>
        <begin position="3"/>
        <end position="85"/>
    </location>
</feature>
<dbReference type="AlphaFoldDB" id="A0A8H8QVJ1"/>
<accession>A0A8H8QVJ1</accession>
<keyword evidence="3" id="KW-1185">Reference proteome</keyword>